<feature type="compositionally biased region" description="Acidic residues" evidence="1">
    <location>
        <begin position="1051"/>
        <end position="1070"/>
    </location>
</feature>
<protein>
    <recommendedName>
        <fullName evidence="5">C2H2-type domain-containing protein</fullName>
    </recommendedName>
</protein>
<name>A0A0C9UAJ6_SPHS4</name>
<keyword evidence="2" id="KW-0732">Signal</keyword>
<feature type="region of interest" description="Disordered" evidence="1">
    <location>
        <begin position="266"/>
        <end position="287"/>
    </location>
</feature>
<gene>
    <name evidence="3" type="ORF">M422DRAFT_785328</name>
</gene>
<dbReference type="HOGENOM" id="CLU_002498_0_0_1"/>
<feature type="compositionally biased region" description="Basic and acidic residues" evidence="1">
    <location>
        <begin position="140"/>
        <end position="153"/>
    </location>
</feature>
<feature type="chain" id="PRO_5002204025" description="C2H2-type domain-containing protein" evidence="2">
    <location>
        <begin position="29"/>
        <end position="1096"/>
    </location>
</feature>
<proteinExistence type="predicted"/>
<feature type="region of interest" description="Disordered" evidence="1">
    <location>
        <begin position="100"/>
        <end position="220"/>
    </location>
</feature>
<dbReference type="OrthoDB" id="2672259at2759"/>
<dbReference type="InterPro" id="IPR041078">
    <property type="entry name" value="Plavaka"/>
</dbReference>
<evidence type="ECO:0000313" key="4">
    <source>
        <dbReference type="Proteomes" id="UP000054279"/>
    </source>
</evidence>
<feature type="signal peptide" evidence="2">
    <location>
        <begin position="1"/>
        <end position="28"/>
    </location>
</feature>
<dbReference type="Pfam" id="PF18759">
    <property type="entry name" value="Plavaka"/>
    <property type="match status" value="1"/>
</dbReference>
<evidence type="ECO:0000313" key="3">
    <source>
        <dbReference type="EMBL" id="KIJ26107.1"/>
    </source>
</evidence>
<reference evidence="3 4" key="1">
    <citation type="submission" date="2014-06" db="EMBL/GenBank/DDBJ databases">
        <title>Evolutionary Origins and Diversification of the Mycorrhizal Mutualists.</title>
        <authorList>
            <consortium name="DOE Joint Genome Institute"/>
            <consortium name="Mycorrhizal Genomics Consortium"/>
            <person name="Kohler A."/>
            <person name="Kuo A."/>
            <person name="Nagy L.G."/>
            <person name="Floudas D."/>
            <person name="Copeland A."/>
            <person name="Barry K.W."/>
            <person name="Cichocki N."/>
            <person name="Veneault-Fourrey C."/>
            <person name="LaButti K."/>
            <person name="Lindquist E.A."/>
            <person name="Lipzen A."/>
            <person name="Lundell T."/>
            <person name="Morin E."/>
            <person name="Murat C."/>
            <person name="Riley R."/>
            <person name="Ohm R."/>
            <person name="Sun H."/>
            <person name="Tunlid A."/>
            <person name="Henrissat B."/>
            <person name="Grigoriev I.V."/>
            <person name="Hibbett D.S."/>
            <person name="Martin F."/>
        </authorList>
    </citation>
    <scope>NUCLEOTIDE SEQUENCE [LARGE SCALE GENOMIC DNA]</scope>
    <source>
        <strain evidence="3 4">SS14</strain>
    </source>
</reference>
<dbReference type="EMBL" id="KN837383">
    <property type="protein sequence ID" value="KIJ26107.1"/>
    <property type="molecule type" value="Genomic_DNA"/>
</dbReference>
<feature type="compositionally biased region" description="Polar residues" evidence="1">
    <location>
        <begin position="267"/>
        <end position="283"/>
    </location>
</feature>
<feature type="compositionally biased region" description="Pro residues" evidence="1">
    <location>
        <begin position="164"/>
        <end position="173"/>
    </location>
</feature>
<evidence type="ECO:0008006" key="5">
    <source>
        <dbReference type="Google" id="ProtNLM"/>
    </source>
</evidence>
<organism evidence="3 4">
    <name type="scientific">Sphaerobolus stellatus (strain SS14)</name>
    <dbReference type="NCBI Taxonomy" id="990650"/>
    <lineage>
        <taxon>Eukaryota</taxon>
        <taxon>Fungi</taxon>
        <taxon>Dikarya</taxon>
        <taxon>Basidiomycota</taxon>
        <taxon>Agaricomycotina</taxon>
        <taxon>Agaricomycetes</taxon>
        <taxon>Phallomycetidae</taxon>
        <taxon>Geastrales</taxon>
        <taxon>Sphaerobolaceae</taxon>
        <taxon>Sphaerobolus</taxon>
    </lineage>
</organism>
<evidence type="ECO:0000256" key="1">
    <source>
        <dbReference type="SAM" id="MobiDB-lite"/>
    </source>
</evidence>
<evidence type="ECO:0000256" key="2">
    <source>
        <dbReference type="SAM" id="SignalP"/>
    </source>
</evidence>
<feature type="region of interest" description="Disordered" evidence="1">
    <location>
        <begin position="1023"/>
        <end position="1072"/>
    </location>
</feature>
<feature type="compositionally biased region" description="Basic and acidic residues" evidence="1">
    <location>
        <begin position="1034"/>
        <end position="1050"/>
    </location>
</feature>
<keyword evidence="4" id="KW-1185">Reference proteome</keyword>
<dbReference type="Proteomes" id="UP000054279">
    <property type="component" value="Unassembled WGS sequence"/>
</dbReference>
<accession>A0A0C9UAJ6</accession>
<sequence length="1096" mass="125782">MPRRAPRAPSLLVASIVLYLLYLSPGLCEIVKPKSPAVSAYDPTAAEVQQYKYSRIFNNMVNCTGCNKHYVRQSDCTRHEKNCPDVEEQRRRNEALRQAVAKREKSKRRREKSKSPERQKKKPKQKTVKSGIKPTAVNRKFMEVSSKESRPLDVDMVDTFNEPLPSPSPPPEPLGMGHRKRRPTWRLREDILPEGPAPLPPTSAISPEGDPDPEESSEPLIQPPRHFLQIASNIQINLIPKFRTMSNTFGISRLYYGRPDRIPDELASTSDVTTRSPQLTSQPRKSKKGLLDDLWPYPNISSWRLGHWFWNQGDTKSLANFKELIQSVLLAPDFKIDDIRDIAWDKINQLLSCGSPESPEGDGWRESEVNINIPTGIKKKGDKGRSQEGSKVSFAIPGLWWRPIPALIQRVFSTDESAKNFHFNLFKQFWKTSRGTIERIHDELFNSDAWLREHEAVNALPHEPGDELPRCIAALMFWSDATHLAQFGDAKLWPIYLFFGNQSKWLRCKPSAHACHHVAYLPTLPDNIMEFFREHLGAGITDALKTHCRRELFHAALKLLFDEEFLTAWKHGIVIECADGIIRRIFPRIFTWSADYPEKVILASIRDLGGCPCPRCLVKKDDVGKLGMKSDMNTRTQKMRTDSEARRGKIEKARKAIYEGGFVVNSDPVNDILKAESMVPTSAKSTAKPKAFNLKTYKLHAMGDYVQDIQEVGTTDGESLNILAKLSQRSENIRRIAQKLRARNIQVPEHQISLEATSEEVKEIVSPDDMYFIAKNNHNPIHLPSWFRKYRYDPVTKDFTDRLKDHVISRIHGLGGVGDEMVFSEAKQRRIYFQHDRIYAHAILHINFTTYDLHRDQDFINPRTVKKFIMVASNEDSEKDQMNYPFWYAQVLGVYHVNVSVQQDGELTKPTRMEFLWVRWFGRDPNWRSGWRYKCLDRIGFVPHQDSLAFGFLDPQVVIRAAHLIPAFAHGRTQDLCPPSMARDDDGDWEYYYVNRIHSFVDRDMLIRHLGGGVGHFGTDVSVEGEEVDSGKPNLREDSDHEASEDHTDTEAEDVSGNEEDNESDTDTEEHIEQALQAAWEDNEEFEEDIDDIYGY</sequence>
<dbReference type="AlphaFoldDB" id="A0A0C9UAJ6"/>